<protein>
    <recommendedName>
        <fullName evidence="3">ATP-grasp domain-containing protein</fullName>
    </recommendedName>
</protein>
<dbReference type="EMBL" id="AGIP01000008">
    <property type="protein sequence ID" value="EHB63003.1"/>
    <property type="molecule type" value="Genomic_DNA"/>
</dbReference>
<dbReference type="AlphaFoldDB" id="G4HI30"/>
<dbReference type="OrthoDB" id="7869153at2"/>
<dbReference type="eggNOG" id="COG0189">
    <property type="taxonomic scope" value="Bacteria"/>
</dbReference>
<dbReference type="RefSeq" id="WP_007130805.1">
    <property type="nucleotide sequence ID" value="NZ_AGIP01000008.1"/>
</dbReference>
<name>G4HI30_9BACL</name>
<evidence type="ECO:0000313" key="1">
    <source>
        <dbReference type="EMBL" id="EHB63003.1"/>
    </source>
</evidence>
<dbReference type="Proteomes" id="UP000003891">
    <property type="component" value="Unassembled WGS sequence"/>
</dbReference>
<accession>G4HI30</accession>
<evidence type="ECO:0000313" key="2">
    <source>
        <dbReference type="Proteomes" id="UP000003891"/>
    </source>
</evidence>
<proteinExistence type="predicted"/>
<reference evidence="1 2" key="1">
    <citation type="submission" date="2011-09" db="EMBL/GenBank/DDBJ databases">
        <title>The draft genome of Paenibacillus lactis 154.</title>
        <authorList>
            <consortium name="US DOE Joint Genome Institute (JGI-PGF)"/>
            <person name="Lucas S."/>
            <person name="Han J."/>
            <person name="Lapidus A."/>
            <person name="Cheng J.-F."/>
            <person name="Goodwin L."/>
            <person name="Pitluck S."/>
            <person name="Peters L."/>
            <person name="Land M.L."/>
            <person name="Hauser L."/>
            <person name="Siebers A."/>
            <person name="Thelen M."/>
            <person name="Hugenholtz P."/>
            <person name="Allgaier M."/>
            <person name="Woyke T.J."/>
        </authorList>
    </citation>
    <scope>NUCLEOTIDE SEQUENCE [LARGE SCALE GENOMIC DNA]</scope>
    <source>
        <strain evidence="1 2">154</strain>
    </source>
</reference>
<dbReference type="Pfam" id="PF14398">
    <property type="entry name" value="ATPgrasp_YheCD"/>
    <property type="match status" value="1"/>
</dbReference>
<evidence type="ECO:0008006" key="3">
    <source>
        <dbReference type="Google" id="ProtNLM"/>
    </source>
</evidence>
<dbReference type="PATRIC" id="fig|743719.3.peg.3700"/>
<dbReference type="Gene3D" id="3.30.470.20">
    <property type="entry name" value="ATP-grasp fold, B domain"/>
    <property type="match status" value="1"/>
</dbReference>
<dbReference type="SUPFAM" id="SSF56059">
    <property type="entry name" value="Glutathione synthetase ATP-binding domain-like"/>
    <property type="match status" value="1"/>
</dbReference>
<gene>
    <name evidence="1" type="ORF">PaelaDRAFT_3641</name>
</gene>
<organism evidence="1 2">
    <name type="scientific">Paenibacillus lactis 154</name>
    <dbReference type="NCBI Taxonomy" id="743719"/>
    <lineage>
        <taxon>Bacteria</taxon>
        <taxon>Bacillati</taxon>
        <taxon>Bacillota</taxon>
        <taxon>Bacilli</taxon>
        <taxon>Bacillales</taxon>
        <taxon>Paenibacillaceae</taxon>
        <taxon>Paenibacillus</taxon>
    </lineage>
</organism>
<dbReference type="STRING" id="743719.PaelaDRAFT_3641"/>
<dbReference type="InterPro" id="IPR026838">
    <property type="entry name" value="YheC/D"/>
</dbReference>
<sequence length="369" mass="41604">MHPEFVGILLNNSTYRRISSGRIGTESLSNYEEAAAIYGLVPCFFTIRHISLETGEVTGFMPKRPYGYTRVRIPIPRAIHMRAIYSHRRERSQIEDLIQRGFFVYNGRTRYGKDAIHRMLEQDPEVTPALPHTVKATAASIRTMLHEYGDLVLKPCSGSVGVGIMRLRSSPPGGSLLTYSRSSPSAKGWRTVKLAAGNLHPLIFQRIRRAPFLAQERIPLAEYKGRPFDIRVTVQRGGSGAWEVAGMFAKTSPPRTFVSNIAQGGSAYQVPYILQNSLPDLPVPLMMKRITEFSLHIARVLSLFIPYAADFGLDIGITADGKLYFIECNGCDQRYGFLEAGMEEAWRTAYRNPMAFARYLYDHQAWPDY</sequence>